<dbReference type="NCBIfam" id="TIGR00086">
    <property type="entry name" value="smpB"/>
    <property type="match status" value="1"/>
</dbReference>
<dbReference type="PROSITE" id="PS01317">
    <property type="entry name" value="SSRP"/>
    <property type="match status" value="1"/>
</dbReference>
<dbReference type="InterPro" id="IPR020081">
    <property type="entry name" value="SsrA-bd_prot_CS"/>
</dbReference>
<comment type="subcellular location">
    <subcellularLocation>
        <location evidence="3">Cytoplasm</location>
    </subcellularLocation>
    <text evidence="3">The tmRNA-SmpB complex associates with stalled 70S ribosomes.</text>
</comment>
<dbReference type="GO" id="GO:0070930">
    <property type="term" value="P:trans-translation-dependent protein tagging"/>
    <property type="evidence" value="ECO:0007669"/>
    <property type="project" value="TreeGrafter"/>
</dbReference>
<dbReference type="PANTHER" id="PTHR30308">
    <property type="entry name" value="TMRNA-BINDING COMPONENT OF TRANS-TRANSLATION TAGGING COMPLEX"/>
    <property type="match status" value="1"/>
</dbReference>
<dbReference type="Proteomes" id="UP000004407">
    <property type="component" value="Unassembled WGS sequence"/>
</dbReference>
<dbReference type="SUPFAM" id="SSF74982">
    <property type="entry name" value="Small protein B (SmpB)"/>
    <property type="match status" value="1"/>
</dbReference>
<dbReference type="Pfam" id="PF01668">
    <property type="entry name" value="SmpB"/>
    <property type="match status" value="1"/>
</dbReference>
<evidence type="ECO:0000313" key="5">
    <source>
        <dbReference type="Proteomes" id="UP000004407"/>
    </source>
</evidence>
<comment type="similarity">
    <text evidence="3">Belongs to the SmpB family.</text>
</comment>
<name>G6B1T8_9BACT</name>
<gene>
    <name evidence="3" type="primary">smpB</name>
    <name evidence="4" type="ORF">HMPREF0673_02866</name>
</gene>
<sequence length="178" mass="20598">MQDVLQLSATPAAFGFKTIMNKEQELIRKKSPVSIRNKKASFEYFFVETYTAGIVLTGTEIKSIRLGKASLVDTFCYINNGEVWVKGMNVSPYFYGSFSNHEARRDRKLLLTRREISKLEAATKQPGFTIVPILVFIDEHGRAKVDIALCRGKKEYDKRQTLKEKEDRREMDRAMKRY</sequence>
<dbReference type="InterPro" id="IPR023620">
    <property type="entry name" value="SmpB"/>
</dbReference>
<evidence type="ECO:0000313" key="4">
    <source>
        <dbReference type="EMBL" id="EHJ35941.1"/>
    </source>
</evidence>
<dbReference type="HAMAP" id="MF_00023">
    <property type="entry name" value="SmpB"/>
    <property type="match status" value="1"/>
</dbReference>
<proteinExistence type="inferred from homology"/>
<dbReference type="GO" id="GO:0005829">
    <property type="term" value="C:cytosol"/>
    <property type="evidence" value="ECO:0007669"/>
    <property type="project" value="TreeGrafter"/>
</dbReference>
<dbReference type="EMBL" id="AFZZ01000251">
    <property type="protein sequence ID" value="EHJ35941.1"/>
    <property type="molecule type" value="Genomic_DNA"/>
</dbReference>
<dbReference type="InterPro" id="IPR000037">
    <property type="entry name" value="SsrA-bd_prot"/>
</dbReference>
<comment type="function">
    <text evidence="3">Required for rescue of stalled ribosomes mediated by trans-translation. Binds to transfer-messenger RNA (tmRNA), required for stable association of tmRNA with ribosomes. tmRNA and SmpB together mimic tRNA shape, replacing the anticodon stem-loop with SmpB. tmRNA is encoded by the ssrA gene; the 2 termini fold to resemble tRNA(Ala) and it encodes a 'tag peptide', a short internal open reading frame. During trans-translation Ala-aminoacylated tmRNA acts like a tRNA, entering the A-site of stalled ribosomes, displacing the stalled mRNA. The ribosome then switches to translate the ORF on the tmRNA; the nascent peptide is terminated with the 'tag peptide' encoded by the tmRNA and targeted for degradation. The ribosome is freed to recommence translation, which seems to be the essential function of trans-translation.</text>
</comment>
<accession>G6B1T8</accession>
<dbReference type="PATRIC" id="fig|1002367.3.peg.2314"/>
<comment type="caution">
    <text evidence="4">The sequence shown here is derived from an EMBL/GenBank/DDBJ whole genome shotgun (WGS) entry which is preliminary data.</text>
</comment>
<dbReference type="GO" id="GO:0070929">
    <property type="term" value="P:trans-translation"/>
    <property type="evidence" value="ECO:0007669"/>
    <property type="project" value="UniProtKB-UniRule"/>
</dbReference>
<dbReference type="NCBIfam" id="NF003843">
    <property type="entry name" value="PRK05422.1"/>
    <property type="match status" value="1"/>
</dbReference>
<evidence type="ECO:0000256" key="1">
    <source>
        <dbReference type="ARBA" id="ARBA00022490"/>
    </source>
</evidence>
<dbReference type="HOGENOM" id="CLU_108953_0_1_10"/>
<organism evidence="4 5">
    <name type="scientific">Leyella stercorea DSM 18206</name>
    <dbReference type="NCBI Taxonomy" id="1002367"/>
    <lineage>
        <taxon>Bacteria</taxon>
        <taxon>Pseudomonadati</taxon>
        <taxon>Bacteroidota</taxon>
        <taxon>Bacteroidia</taxon>
        <taxon>Bacteroidales</taxon>
        <taxon>Prevotellaceae</taxon>
        <taxon>Leyella</taxon>
    </lineage>
</organism>
<keyword evidence="1 3" id="KW-0963">Cytoplasm</keyword>
<dbReference type="Gene3D" id="2.40.280.10">
    <property type="match status" value="1"/>
</dbReference>
<dbReference type="PANTHER" id="PTHR30308:SF2">
    <property type="entry name" value="SSRA-BINDING PROTEIN"/>
    <property type="match status" value="1"/>
</dbReference>
<evidence type="ECO:0000256" key="2">
    <source>
        <dbReference type="ARBA" id="ARBA00022884"/>
    </source>
</evidence>
<evidence type="ECO:0000256" key="3">
    <source>
        <dbReference type="HAMAP-Rule" id="MF_00023"/>
    </source>
</evidence>
<protein>
    <recommendedName>
        <fullName evidence="3">SsrA-binding protein</fullName>
    </recommendedName>
    <alternativeName>
        <fullName evidence="3">Small protein B</fullName>
    </alternativeName>
</protein>
<dbReference type="AlphaFoldDB" id="G6B1T8"/>
<dbReference type="eggNOG" id="COG0691">
    <property type="taxonomic scope" value="Bacteria"/>
</dbReference>
<keyword evidence="2 3" id="KW-0694">RNA-binding</keyword>
<dbReference type="GO" id="GO:0003723">
    <property type="term" value="F:RNA binding"/>
    <property type="evidence" value="ECO:0007669"/>
    <property type="project" value="UniProtKB-UniRule"/>
</dbReference>
<reference evidence="4 5" key="1">
    <citation type="submission" date="2011-08" db="EMBL/GenBank/DDBJ databases">
        <authorList>
            <person name="Weinstock G."/>
            <person name="Sodergren E."/>
            <person name="Clifton S."/>
            <person name="Fulton L."/>
            <person name="Fulton B."/>
            <person name="Courtney L."/>
            <person name="Fronick C."/>
            <person name="Harrison M."/>
            <person name="Strong C."/>
            <person name="Farmer C."/>
            <person name="Delahaunty K."/>
            <person name="Markovic C."/>
            <person name="Hall O."/>
            <person name="Minx P."/>
            <person name="Tomlinson C."/>
            <person name="Mitreva M."/>
            <person name="Hou S."/>
            <person name="Chen J."/>
            <person name="Wollam A."/>
            <person name="Pepin K.H."/>
            <person name="Johnson M."/>
            <person name="Bhonagiri V."/>
            <person name="Zhang X."/>
            <person name="Suruliraj S."/>
            <person name="Warren W."/>
            <person name="Chinwalla A."/>
            <person name="Mardis E.R."/>
            <person name="Wilson R.K."/>
        </authorList>
    </citation>
    <scope>NUCLEOTIDE SEQUENCE [LARGE SCALE GENOMIC DNA]</scope>
    <source>
        <strain evidence="4 5">DSM 18206</strain>
    </source>
</reference>